<accession>A0AA35PAV8</accession>
<name>A0AA35PAV8_9SAUR</name>
<keyword evidence="2" id="KW-1185">Reference proteome</keyword>
<proteinExistence type="predicted"/>
<evidence type="ECO:0000313" key="2">
    <source>
        <dbReference type="Proteomes" id="UP001178461"/>
    </source>
</evidence>
<reference evidence="1" key="1">
    <citation type="submission" date="2022-12" db="EMBL/GenBank/DDBJ databases">
        <authorList>
            <person name="Alioto T."/>
            <person name="Alioto T."/>
            <person name="Gomez Garrido J."/>
        </authorList>
    </citation>
    <scope>NUCLEOTIDE SEQUENCE</scope>
</reference>
<dbReference type="EMBL" id="OX395132">
    <property type="protein sequence ID" value="CAI5779185.1"/>
    <property type="molecule type" value="Genomic_DNA"/>
</dbReference>
<organism evidence="1 2">
    <name type="scientific">Podarcis lilfordi</name>
    <name type="common">Lilford's wall lizard</name>
    <dbReference type="NCBI Taxonomy" id="74358"/>
    <lineage>
        <taxon>Eukaryota</taxon>
        <taxon>Metazoa</taxon>
        <taxon>Chordata</taxon>
        <taxon>Craniata</taxon>
        <taxon>Vertebrata</taxon>
        <taxon>Euteleostomi</taxon>
        <taxon>Lepidosauria</taxon>
        <taxon>Squamata</taxon>
        <taxon>Bifurcata</taxon>
        <taxon>Unidentata</taxon>
        <taxon>Episquamata</taxon>
        <taxon>Laterata</taxon>
        <taxon>Lacertibaenia</taxon>
        <taxon>Lacertidae</taxon>
        <taxon>Podarcis</taxon>
    </lineage>
</organism>
<sequence>MPKTGTEMKPSHYRNNDLFLLLLTSPLHSWYKLQEHFDLNASLVTHFGMSYFWKPFFLFIDHDEREVNTAIVNISYVDLSNWSLFTFENVHILFLNLLWEIKELYCQCCMLTAYIRTNLFKENNFCDPHTDS</sequence>
<protein>
    <submittedName>
        <fullName evidence="1">Uncharacterized protein</fullName>
    </submittedName>
</protein>
<gene>
    <name evidence="1" type="ORF">PODLI_1B038512</name>
</gene>
<dbReference type="AlphaFoldDB" id="A0AA35PAV8"/>
<evidence type="ECO:0000313" key="1">
    <source>
        <dbReference type="EMBL" id="CAI5779185.1"/>
    </source>
</evidence>
<dbReference type="Proteomes" id="UP001178461">
    <property type="component" value="Chromosome 7"/>
</dbReference>